<evidence type="ECO:0000313" key="10">
    <source>
        <dbReference type="EMBL" id="VVC25220.1"/>
    </source>
</evidence>
<dbReference type="InterPro" id="IPR009011">
    <property type="entry name" value="Man6P_isomerase_rcpt-bd_dom_sf"/>
</dbReference>
<dbReference type="AlphaFoldDB" id="A0A5E4M367"/>
<dbReference type="SUPFAM" id="SSF50911">
    <property type="entry name" value="Mannose 6-phosphate receptor domain"/>
    <property type="match status" value="2"/>
</dbReference>
<organism evidence="10 11">
    <name type="scientific">Cinara cedri</name>
    <dbReference type="NCBI Taxonomy" id="506608"/>
    <lineage>
        <taxon>Eukaryota</taxon>
        <taxon>Metazoa</taxon>
        <taxon>Ecdysozoa</taxon>
        <taxon>Arthropoda</taxon>
        <taxon>Hexapoda</taxon>
        <taxon>Insecta</taxon>
        <taxon>Pterygota</taxon>
        <taxon>Neoptera</taxon>
        <taxon>Paraneoptera</taxon>
        <taxon>Hemiptera</taxon>
        <taxon>Sternorrhyncha</taxon>
        <taxon>Aphidomorpha</taxon>
        <taxon>Aphidoidea</taxon>
        <taxon>Aphididae</taxon>
        <taxon>Lachninae</taxon>
        <taxon>Cinara</taxon>
    </lineage>
</organism>
<sequence length="489" mass="56933">MVTYSIESKFMVILFIIHIGHSLEFNGFDDTMLYKINWPGKTETDRMVKEHSENTFTVQTAIGETYQCFLPNHVEINKKSDLPYEGPSPFELLLSLFSKQTCSSGVDTYWIYEVCHFRYVRQYHKEGEGKTQKVQEYYLGRWQIFEGLNEVKEPRRFASINCPRPTKTRKIDGINLPYFEANMSDGTVCDVNGRQRQTSVLYVCYPRSKHRVFSVTETSICQYEIIFLTSFLCSHPWYKPPNSDELNINCFPVDDSPRKPQHLKFLQSDTSKLKKQLKIMHTVKIQSSSETESIGSKKKSSLIINSYAKTSINEMKEFVFGNLCFHGDAGWCTYEICYNEFIQLNIEIGKPDKIVTLGMFNILDHINWLNKNEEKKPKLDTKGKRNILFHFYSSGSICQKTGEKRETVVQYKCTEDQYNENLIDLYLFEPKPCKYELKIESPSLCELINGPIDESGLFKKKDKDINSILKTIFDGDTQTNLNYFTKKEL</sequence>
<keyword evidence="3" id="KW-0256">Endoplasmic reticulum</keyword>
<evidence type="ECO:0000256" key="8">
    <source>
        <dbReference type="SAM" id="SignalP"/>
    </source>
</evidence>
<name>A0A5E4M367_9HEMI</name>
<evidence type="ECO:0000313" key="11">
    <source>
        <dbReference type="Proteomes" id="UP000325440"/>
    </source>
</evidence>
<dbReference type="EMBL" id="CABPRJ010000010">
    <property type="protein sequence ID" value="VVC25220.1"/>
    <property type="molecule type" value="Genomic_DNA"/>
</dbReference>
<protein>
    <recommendedName>
        <fullName evidence="6">Endoplasmic reticulum lectin 1</fullName>
    </recommendedName>
    <alternativeName>
        <fullName evidence="7">ER lectin</fullName>
    </alternativeName>
</protein>
<proteinExistence type="predicted"/>
<evidence type="ECO:0000259" key="9">
    <source>
        <dbReference type="PROSITE" id="PS51914"/>
    </source>
</evidence>
<evidence type="ECO:0000256" key="5">
    <source>
        <dbReference type="ARBA" id="ARBA00037585"/>
    </source>
</evidence>
<dbReference type="InterPro" id="IPR012913">
    <property type="entry name" value="OS9-like_dom"/>
</dbReference>
<dbReference type="GO" id="GO:0030970">
    <property type="term" value="P:retrograde protein transport, ER to cytosol"/>
    <property type="evidence" value="ECO:0007669"/>
    <property type="project" value="TreeGrafter"/>
</dbReference>
<gene>
    <name evidence="10" type="ORF">CINCED_3A018666</name>
</gene>
<dbReference type="Pfam" id="PF07915">
    <property type="entry name" value="PRKCSH"/>
    <property type="match status" value="2"/>
</dbReference>
<dbReference type="GO" id="GO:0005788">
    <property type="term" value="C:endoplasmic reticulum lumen"/>
    <property type="evidence" value="ECO:0007669"/>
    <property type="project" value="TreeGrafter"/>
</dbReference>
<dbReference type="Proteomes" id="UP000325440">
    <property type="component" value="Unassembled WGS sequence"/>
</dbReference>
<dbReference type="GO" id="GO:0030968">
    <property type="term" value="P:endoplasmic reticulum unfolded protein response"/>
    <property type="evidence" value="ECO:0007669"/>
    <property type="project" value="InterPro"/>
</dbReference>
<feature type="domain" description="MRH" evidence="9">
    <location>
        <begin position="100"/>
        <end position="235"/>
    </location>
</feature>
<evidence type="ECO:0000256" key="7">
    <source>
        <dbReference type="ARBA" id="ARBA00041661"/>
    </source>
</evidence>
<feature type="chain" id="PRO_5023071402" description="Endoplasmic reticulum lectin 1" evidence="8">
    <location>
        <begin position="23"/>
        <end position="489"/>
    </location>
</feature>
<dbReference type="OrthoDB" id="239053at2759"/>
<feature type="domain" description="MRH" evidence="9">
    <location>
        <begin position="322"/>
        <end position="447"/>
    </location>
</feature>
<reference evidence="10 11" key="1">
    <citation type="submission" date="2019-08" db="EMBL/GenBank/DDBJ databases">
        <authorList>
            <person name="Alioto T."/>
            <person name="Alioto T."/>
            <person name="Gomez Garrido J."/>
        </authorList>
    </citation>
    <scope>NUCLEOTIDE SEQUENCE [LARGE SCALE GENOMIC DNA]</scope>
</reference>
<dbReference type="PANTHER" id="PTHR15414">
    <property type="entry name" value="OS-9-RELATED"/>
    <property type="match status" value="1"/>
</dbReference>
<comment type="subcellular location">
    <subcellularLocation>
        <location evidence="1">Endoplasmic reticulum</location>
    </subcellularLocation>
</comment>
<keyword evidence="11" id="KW-1185">Reference proteome</keyword>
<dbReference type="InterPro" id="IPR044865">
    <property type="entry name" value="MRH_dom"/>
</dbReference>
<feature type="signal peptide" evidence="8">
    <location>
        <begin position="1"/>
        <end position="22"/>
    </location>
</feature>
<dbReference type="PROSITE" id="PS51914">
    <property type="entry name" value="MRH"/>
    <property type="match status" value="2"/>
</dbReference>
<evidence type="ECO:0000256" key="1">
    <source>
        <dbReference type="ARBA" id="ARBA00004240"/>
    </source>
</evidence>
<dbReference type="PANTHER" id="PTHR15414:SF0">
    <property type="entry name" value="ENDOPLASMIC RETICULUM LECTIN 1"/>
    <property type="match status" value="1"/>
</dbReference>
<comment type="function">
    <text evidence="5">Probable lectin that binds selectively to improperly folded lumenal proteins. May function in endoplasmic reticulum quality control and endoplasmic reticulum-associated degradation (ERAD) of both non-glycosylated proteins and glycoproteins.</text>
</comment>
<evidence type="ECO:0000256" key="6">
    <source>
        <dbReference type="ARBA" id="ARBA00041108"/>
    </source>
</evidence>
<evidence type="ECO:0000256" key="3">
    <source>
        <dbReference type="ARBA" id="ARBA00022824"/>
    </source>
</evidence>
<evidence type="ECO:0000256" key="4">
    <source>
        <dbReference type="ARBA" id="ARBA00023157"/>
    </source>
</evidence>
<accession>A0A5E4M367</accession>
<keyword evidence="10" id="KW-0675">Receptor</keyword>
<evidence type="ECO:0000256" key="2">
    <source>
        <dbReference type="ARBA" id="ARBA00022729"/>
    </source>
</evidence>
<dbReference type="Gene3D" id="2.70.130.10">
    <property type="entry name" value="Mannose-6-phosphate receptor binding domain"/>
    <property type="match status" value="2"/>
</dbReference>
<keyword evidence="2 8" id="KW-0732">Signal</keyword>
<keyword evidence="4" id="KW-1015">Disulfide bond</keyword>
<dbReference type="InterPro" id="IPR045149">
    <property type="entry name" value="OS-9-like"/>
</dbReference>